<name>E1SMZ5_FERBD</name>
<proteinExistence type="predicted"/>
<reference evidence="3 4" key="1">
    <citation type="journal article" date="2010" name="Stand. Genomic Sci.">
        <title>Complete genome sequence of Ferrimonas balearica type strain (PAT).</title>
        <authorList>
            <person name="Nolan M."/>
            <person name="Sikorski J."/>
            <person name="Davenport K."/>
            <person name="Lucas S."/>
            <person name="Glavina Del Rio T."/>
            <person name="Tice H."/>
            <person name="Cheng J."/>
            <person name="Goodwin L."/>
            <person name="Pitluck S."/>
            <person name="Liolios K."/>
            <person name="Ivanova N."/>
            <person name="Mavromatis K."/>
            <person name="Ovchinnikova G."/>
            <person name="Pati A."/>
            <person name="Chen A."/>
            <person name="Palaniappan K."/>
            <person name="Land M."/>
            <person name="Hauser L."/>
            <person name="Chang Y."/>
            <person name="Jeffries C."/>
            <person name="Tapia R."/>
            <person name="Brettin T."/>
            <person name="Detter J."/>
            <person name="Han C."/>
            <person name="Yasawong M."/>
            <person name="Rohde M."/>
            <person name="Tindall B."/>
            <person name="Goker M."/>
            <person name="Woyke T."/>
            <person name="Bristow J."/>
            <person name="Eisen J."/>
            <person name="Markowitz V."/>
            <person name="Hugenholtz P."/>
            <person name="Kyrpides N."/>
            <person name="Klenk H."/>
            <person name="Lapidus A."/>
        </authorList>
    </citation>
    <scope>NUCLEOTIDE SEQUENCE [LARGE SCALE GENOMIC DNA]</scope>
    <source>
        <strain evidence="4">DSM 9799 / CCM 4581 / KCTC 23876 / PAT</strain>
    </source>
</reference>
<dbReference type="HOGENOM" id="CLU_078165_0_0_6"/>
<evidence type="ECO:0000256" key="1">
    <source>
        <dbReference type="SAM" id="SignalP"/>
    </source>
</evidence>
<feature type="domain" description="Peptidase M61 catalytic" evidence="2">
    <location>
        <begin position="120"/>
        <end position="180"/>
    </location>
</feature>
<dbReference type="Gene3D" id="1.10.390.10">
    <property type="entry name" value="Neutral Protease Domain 2"/>
    <property type="match status" value="1"/>
</dbReference>
<organism evidence="3 4">
    <name type="scientific">Ferrimonas balearica (strain DSM 9799 / CCM 4581 / KCTC 23876 / PAT)</name>
    <dbReference type="NCBI Taxonomy" id="550540"/>
    <lineage>
        <taxon>Bacteria</taxon>
        <taxon>Pseudomonadati</taxon>
        <taxon>Pseudomonadota</taxon>
        <taxon>Gammaproteobacteria</taxon>
        <taxon>Alteromonadales</taxon>
        <taxon>Ferrimonadaceae</taxon>
        <taxon>Ferrimonas</taxon>
    </lineage>
</organism>
<evidence type="ECO:0000259" key="2">
    <source>
        <dbReference type="Pfam" id="PF05299"/>
    </source>
</evidence>
<feature type="chain" id="PRO_5003151489" description="Peptidase M61 catalytic domain-containing protein" evidence="1">
    <location>
        <begin position="18"/>
        <end position="300"/>
    </location>
</feature>
<dbReference type="Proteomes" id="UP000006683">
    <property type="component" value="Chromosome"/>
</dbReference>
<accession>E1SMZ5</accession>
<dbReference type="InterPro" id="IPR027268">
    <property type="entry name" value="Peptidase_M4/M1_CTD_sf"/>
</dbReference>
<gene>
    <name evidence="3" type="ordered locus">Fbal_2462</name>
</gene>
<keyword evidence="1" id="KW-0732">Signal</keyword>
<dbReference type="InterPro" id="IPR007963">
    <property type="entry name" value="Peptidase_M61_catalytic"/>
</dbReference>
<dbReference type="STRING" id="550540.Fbal_2462"/>
<sequence length="300" mass="34302">MKASVLALLMLPLGLNASPLAIEFRGDLSASEQDKLRHWLEQSADTLSLVSGRFPLEQARITVTPTQRGYGPVPWARVIRSQPEGIHFYVDPSYPARAFHNDWTALHEFSHLLIPYPGDDDIWFSEGLASYYQNLLRGRAGVVSVEQALLDLDAGFQRGERDANRKGRSLRQLSPAMWRTGSYMRVYWSGAAYFMRVDMALREQHNVSLDTVLARFIECCRQQRRSWTARSLIATFDQLADTTLFADHYRQVIDDTAFPELASVYQNLGLERRNGRLKFNPAEEFDQRRQSLFRAPTSSP</sequence>
<dbReference type="KEGG" id="fbl:Fbal_2462"/>
<dbReference type="GeneID" id="67182671"/>
<keyword evidence="4" id="KW-1185">Reference proteome</keyword>
<dbReference type="eggNOG" id="COG3975">
    <property type="taxonomic scope" value="Bacteria"/>
</dbReference>
<dbReference type="OrthoDB" id="1467486at2"/>
<evidence type="ECO:0000313" key="4">
    <source>
        <dbReference type="Proteomes" id="UP000006683"/>
    </source>
</evidence>
<dbReference type="RefSeq" id="WP_013345970.1">
    <property type="nucleotide sequence ID" value="NC_014541.1"/>
</dbReference>
<dbReference type="Pfam" id="PF05299">
    <property type="entry name" value="Peptidase_M61"/>
    <property type="match status" value="1"/>
</dbReference>
<dbReference type="EMBL" id="CP002209">
    <property type="protein sequence ID" value="ADN76664.1"/>
    <property type="molecule type" value="Genomic_DNA"/>
</dbReference>
<evidence type="ECO:0000313" key="3">
    <source>
        <dbReference type="EMBL" id="ADN76664.1"/>
    </source>
</evidence>
<dbReference type="AlphaFoldDB" id="E1SMZ5"/>
<protein>
    <recommendedName>
        <fullName evidence="2">Peptidase M61 catalytic domain-containing protein</fullName>
    </recommendedName>
</protein>
<feature type="signal peptide" evidence="1">
    <location>
        <begin position="1"/>
        <end position="17"/>
    </location>
</feature>